<dbReference type="RefSeq" id="WP_215235808.1">
    <property type="nucleotide sequence ID" value="NZ_CAJRAU010000007.1"/>
</dbReference>
<gene>
    <name evidence="1" type="ORF">DYBT9623_04543</name>
</gene>
<reference evidence="1 2" key="1">
    <citation type="submission" date="2021-04" db="EMBL/GenBank/DDBJ databases">
        <authorList>
            <person name="Rodrigo-Torres L."/>
            <person name="Arahal R. D."/>
            <person name="Lucena T."/>
        </authorList>
    </citation>
    <scope>NUCLEOTIDE SEQUENCE [LARGE SCALE GENOMIC DNA]</scope>
    <source>
        <strain evidence="1 2">CECT 9623</strain>
    </source>
</reference>
<evidence type="ECO:0008006" key="3">
    <source>
        <dbReference type="Google" id="ProtNLM"/>
    </source>
</evidence>
<organism evidence="1 2">
    <name type="scientific">Dyadobacter linearis</name>
    <dbReference type="NCBI Taxonomy" id="2823330"/>
    <lineage>
        <taxon>Bacteria</taxon>
        <taxon>Pseudomonadati</taxon>
        <taxon>Bacteroidota</taxon>
        <taxon>Cytophagia</taxon>
        <taxon>Cytophagales</taxon>
        <taxon>Spirosomataceae</taxon>
        <taxon>Dyadobacter</taxon>
    </lineage>
</organism>
<sequence length="136" mass="15324">MKLALSFLLIFTCLLACKKDEIEVAPQGLVGKWKLVSTEHLQGGKIVTQDKSADSIYIYFSKYGEVVNSEGKRRFCGPSYLRINGDHFTIQLKSEPAIEPFLSICADCPTWNVDLQPNEMTLSICSPENKSKYVRE</sequence>
<dbReference type="EMBL" id="CAJRAU010000007">
    <property type="protein sequence ID" value="CAG5073013.1"/>
    <property type="molecule type" value="Genomic_DNA"/>
</dbReference>
<evidence type="ECO:0000313" key="1">
    <source>
        <dbReference type="EMBL" id="CAG5073013.1"/>
    </source>
</evidence>
<accession>A0ABM8UWX8</accession>
<keyword evidence="2" id="KW-1185">Reference proteome</keyword>
<comment type="caution">
    <text evidence="1">The sequence shown here is derived from an EMBL/GenBank/DDBJ whole genome shotgun (WGS) entry which is preliminary data.</text>
</comment>
<evidence type="ECO:0000313" key="2">
    <source>
        <dbReference type="Proteomes" id="UP000679725"/>
    </source>
</evidence>
<proteinExistence type="predicted"/>
<name>A0ABM8UWX8_9BACT</name>
<protein>
    <recommendedName>
        <fullName evidence="3">Lipocalin-like domain-containing protein</fullName>
    </recommendedName>
</protein>
<dbReference type="Proteomes" id="UP000679725">
    <property type="component" value="Unassembled WGS sequence"/>
</dbReference>